<feature type="compositionally biased region" description="Basic and acidic residues" evidence="8">
    <location>
        <begin position="9"/>
        <end position="21"/>
    </location>
</feature>
<reference evidence="9" key="1">
    <citation type="journal article" date="2021" name="Cell">
        <title>Tracing the genetic footprints of vertebrate landing in non-teleost ray-finned fishes.</title>
        <authorList>
            <person name="Bi X."/>
            <person name="Wang K."/>
            <person name="Yang L."/>
            <person name="Pan H."/>
            <person name="Jiang H."/>
            <person name="Wei Q."/>
            <person name="Fang M."/>
            <person name="Yu H."/>
            <person name="Zhu C."/>
            <person name="Cai Y."/>
            <person name="He Y."/>
            <person name="Gan X."/>
            <person name="Zeng H."/>
            <person name="Yu D."/>
            <person name="Zhu Y."/>
            <person name="Jiang H."/>
            <person name="Qiu Q."/>
            <person name="Yang H."/>
            <person name="Zhang Y.E."/>
            <person name="Wang W."/>
            <person name="Zhu M."/>
            <person name="He S."/>
            <person name="Zhang G."/>
        </authorList>
    </citation>
    <scope>NUCLEOTIDE SEQUENCE</scope>
    <source>
        <strain evidence="9">Allg_001</strain>
    </source>
</reference>
<dbReference type="GO" id="GO:0036064">
    <property type="term" value="C:ciliary basal body"/>
    <property type="evidence" value="ECO:0007669"/>
    <property type="project" value="TreeGrafter"/>
</dbReference>
<evidence type="ECO:0000256" key="2">
    <source>
        <dbReference type="ARBA" id="ARBA00010841"/>
    </source>
</evidence>
<keyword evidence="5" id="KW-0969">Cilium</keyword>
<dbReference type="EMBL" id="JAAWVO010042477">
    <property type="protein sequence ID" value="MBN3318858.1"/>
    <property type="molecule type" value="Genomic_DNA"/>
</dbReference>
<evidence type="ECO:0000313" key="10">
    <source>
        <dbReference type="Proteomes" id="UP000736164"/>
    </source>
</evidence>
<protein>
    <recommendedName>
        <fullName evidence="3">Cilia- and flagella-associated protein 157</fullName>
    </recommendedName>
</protein>
<accession>A0A8J7TD42</accession>
<dbReference type="PANTHER" id="PTHR31954:SF1">
    <property type="entry name" value="CILIA- AND FLAGELLA-ASSOCIATED PROTEIN 157"/>
    <property type="match status" value="1"/>
</dbReference>
<evidence type="ECO:0000256" key="4">
    <source>
        <dbReference type="ARBA" id="ARBA00023054"/>
    </source>
</evidence>
<dbReference type="Proteomes" id="UP000736164">
    <property type="component" value="Unassembled WGS sequence"/>
</dbReference>
<dbReference type="GO" id="GO:0008017">
    <property type="term" value="F:microtubule binding"/>
    <property type="evidence" value="ECO:0007669"/>
    <property type="project" value="TreeGrafter"/>
</dbReference>
<keyword evidence="10" id="KW-1185">Reference proteome</keyword>
<dbReference type="PANTHER" id="PTHR31954">
    <property type="entry name" value="CILIA- AND FLAGELLA-ASSOCIATED PROTEIN 157"/>
    <property type="match status" value="1"/>
</dbReference>
<keyword evidence="4 7" id="KW-0175">Coiled coil</keyword>
<comment type="similarity">
    <text evidence="2">Belongs to the CFAP157 family.</text>
</comment>
<evidence type="ECO:0000256" key="6">
    <source>
        <dbReference type="ARBA" id="ARBA00023273"/>
    </source>
</evidence>
<evidence type="ECO:0000256" key="8">
    <source>
        <dbReference type="SAM" id="MobiDB-lite"/>
    </source>
</evidence>
<feature type="non-terminal residue" evidence="9">
    <location>
        <position position="1"/>
    </location>
</feature>
<comment type="subcellular location">
    <subcellularLocation>
        <location evidence="1">Cell projection</location>
        <location evidence="1">Cilium</location>
    </subcellularLocation>
</comment>
<feature type="region of interest" description="Disordered" evidence="8">
    <location>
        <begin position="1"/>
        <end position="33"/>
    </location>
</feature>
<proteinExistence type="inferred from homology"/>
<dbReference type="GO" id="GO:0007288">
    <property type="term" value="P:sperm axoneme assembly"/>
    <property type="evidence" value="ECO:0007669"/>
    <property type="project" value="TreeGrafter"/>
</dbReference>
<evidence type="ECO:0000256" key="3">
    <source>
        <dbReference type="ARBA" id="ARBA00014087"/>
    </source>
</evidence>
<evidence type="ECO:0000256" key="5">
    <source>
        <dbReference type="ARBA" id="ARBA00023069"/>
    </source>
</evidence>
<evidence type="ECO:0000256" key="7">
    <source>
        <dbReference type="SAM" id="Coils"/>
    </source>
</evidence>
<organism evidence="9 10">
    <name type="scientific">Atractosteus spatula</name>
    <name type="common">Alligator gar</name>
    <name type="synonym">Lepisosteus spatula</name>
    <dbReference type="NCBI Taxonomy" id="7917"/>
    <lineage>
        <taxon>Eukaryota</taxon>
        <taxon>Metazoa</taxon>
        <taxon>Chordata</taxon>
        <taxon>Craniata</taxon>
        <taxon>Vertebrata</taxon>
        <taxon>Euteleostomi</taxon>
        <taxon>Actinopterygii</taxon>
        <taxon>Neopterygii</taxon>
        <taxon>Holostei</taxon>
        <taxon>Semionotiformes</taxon>
        <taxon>Lepisosteidae</taxon>
        <taxon>Atractosteus</taxon>
    </lineage>
</organism>
<feature type="non-terminal residue" evidence="9">
    <location>
        <position position="522"/>
    </location>
</feature>
<dbReference type="InterPro" id="IPR038844">
    <property type="entry name" value="CFAP157"/>
</dbReference>
<feature type="coiled-coil region" evidence="7">
    <location>
        <begin position="38"/>
        <end position="65"/>
    </location>
</feature>
<sequence length="522" mass="59350">MPPKKKGKKSGEQASKKEKDGPGPGAGSLEEPLSELSKEFYRVQIRDLEDRLERYQRKCDELEVCEKDFGSRYERLAKDKREIVSFLKRTLDQRADELADLTDRLLGLQQAKEAEKDSFEAQLAQLRHEFQESKDQLTSENMVLAGKLASLEEFRVQKEELMAHLASLEEQLIKQKQEHQVVIYSLERKAVLDNDRLKKEMLVRVAAVAAEFRRVSDRQMAETTKRMIRENASVTAQLGKLSDKSLELLEENQALREQQGQSRQELGVLELGQKELARKSLSNQKVPPSAQLLGISFSWLHLVVLMLTEKCKQQQAELEEYAKSHNEYLQLQAEHKALQQDVEAQRQLEDEKEIRAQLQGILQEAAHALQEALMEAPSKEADAELAALVRRSQMMQKLLTLLDSAALLGIGPTLQEFRKDAACFREYKTGPERAGILSPLLKAPKLLPHYRIGDLGLVPRPKQSLNTALSKVGPLSSSTRLNLQRHPPGQPTEVTMRFSVRPHSGQSGRFSFWLLLRIKTEL</sequence>
<feature type="coiled-coil region" evidence="7">
    <location>
        <begin position="98"/>
        <end position="178"/>
    </location>
</feature>
<gene>
    <name evidence="9" type="primary">Cfap157</name>
    <name evidence="9" type="ORF">GTO95_0017506</name>
</gene>
<name>A0A8J7TD42_ATRSP</name>
<comment type="caution">
    <text evidence="9">The sequence shown here is derived from an EMBL/GenBank/DDBJ whole genome shotgun (WGS) entry which is preliminary data.</text>
</comment>
<keyword evidence="6" id="KW-0966">Cell projection</keyword>
<evidence type="ECO:0000256" key="1">
    <source>
        <dbReference type="ARBA" id="ARBA00004138"/>
    </source>
</evidence>
<evidence type="ECO:0000313" key="9">
    <source>
        <dbReference type="EMBL" id="MBN3318858.1"/>
    </source>
</evidence>
<feature type="coiled-coil region" evidence="7">
    <location>
        <begin position="304"/>
        <end position="348"/>
    </location>
</feature>
<dbReference type="AlphaFoldDB" id="A0A8J7TD42"/>